<evidence type="ECO:0000256" key="1">
    <source>
        <dbReference type="SAM" id="MobiDB-lite"/>
    </source>
</evidence>
<name>A0A0E9WP03_ANGAN</name>
<protein>
    <submittedName>
        <fullName evidence="2">Uncharacterized protein</fullName>
    </submittedName>
</protein>
<evidence type="ECO:0000313" key="2">
    <source>
        <dbReference type="EMBL" id="JAH91193.1"/>
    </source>
</evidence>
<reference evidence="2" key="2">
    <citation type="journal article" date="2015" name="Fish Shellfish Immunol.">
        <title>Early steps in the European eel (Anguilla anguilla)-Vibrio vulnificus interaction in the gills: Role of the RtxA13 toxin.</title>
        <authorList>
            <person name="Callol A."/>
            <person name="Pajuelo D."/>
            <person name="Ebbesson L."/>
            <person name="Teles M."/>
            <person name="MacKenzie S."/>
            <person name="Amaro C."/>
        </authorList>
    </citation>
    <scope>NUCLEOTIDE SEQUENCE</scope>
</reference>
<reference evidence="2" key="1">
    <citation type="submission" date="2014-11" db="EMBL/GenBank/DDBJ databases">
        <authorList>
            <person name="Amaro Gonzalez C."/>
        </authorList>
    </citation>
    <scope>NUCLEOTIDE SEQUENCE</scope>
</reference>
<sequence length="61" mass="6978">MMMFDTLQNFSSGDKKPLPKTKKRKPPPQPQKHPATDGIGRGWIRYTTTLFKCISPLKVFS</sequence>
<accession>A0A0E9WP03</accession>
<dbReference type="AlphaFoldDB" id="A0A0E9WP03"/>
<dbReference type="EMBL" id="GBXM01017384">
    <property type="protein sequence ID" value="JAH91193.1"/>
    <property type="molecule type" value="Transcribed_RNA"/>
</dbReference>
<proteinExistence type="predicted"/>
<organism evidence="2">
    <name type="scientific">Anguilla anguilla</name>
    <name type="common">European freshwater eel</name>
    <name type="synonym">Muraena anguilla</name>
    <dbReference type="NCBI Taxonomy" id="7936"/>
    <lineage>
        <taxon>Eukaryota</taxon>
        <taxon>Metazoa</taxon>
        <taxon>Chordata</taxon>
        <taxon>Craniata</taxon>
        <taxon>Vertebrata</taxon>
        <taxon>Euteleostomi</taxon>
        <taxon>Actinopterygii</taxon>
        <taxon>Neopterygii</taxon>
        <taxon>Teleostei</taxon>
        <taxon>Anguilliformes</taxon>
        <taxon>Anguillidae</taxon>
        <taxon>Anguilla</taxon>
    </lineage>
</organism>
<feature type="compositionally biased region" description="Polar residues" evidence="1">
    <location>
        <begin position="1"/>
        <end position="12"/>
    </location>
</feature>
<feature type="region of interest" description="Disordered" evidence="1">
    <location>
        <begin position="1"/>
        <end position="40"/>
    </location>
</feature>